<dbReference type="Proteomes" id="UP000509750">
    <property type="component" value="Chromosome"/>
</dbReference>
<dbReference type="GeneID" id="56029507"/>
<evidence type="ECO:0000313" key="1">
    <source>
        <dbReference type="EMBL" id="QLG28172.1"/>
    </source>
</evidence>
<dbReference type="AlphaFoldDB" id="A0A7D5GCF5"/>
<reference evidence="1 2" key="1">
    <citation type="submission" date="2020-07" db="EMBL/GenBank/DDBJ databases">
        <title>Gai3-2, isolated from salt lake.</title>
        <authorList>
            <person name="Cui H."/>
            <person name="Shi X."/>
        </authorList>
    </citation>
    <scope>NUCLEOTIDE SEQUENCE [LARGE SCALE GENOMIC DNA]</scope>
    <source>
        <strain evidence="1 2">Gai3-2</strain>
    </source>
</reference>
<accession>A0A7D5GCF5</accession>
<organism evidence="1 2">
    <name type="scientific">Halorarum halophilum</name>
    <dbReference type="NCBI Taxonomy" id="2743090"/>
    <lineage>
        <taxon>Archaea</taxon>
        <taxon>Methanobacteriati</taxon>
        <taxon>Methanobacteriota</taxon>
        <taxon>Stenosarchaea group</taxon>
        <taxon>Halobacteria</taxon>
        <taxon>Halobacteriales</taxon>
        <taxon>Haloferacaceae</taxon>
        <taxon>Halorarum</taxon>
    </lineage>
</organism>
<proteinExistence type="predicted"/>
<protein>
    <recommendedName>
        <fullName evidence="3">Transglutaminase-like domain-containing protein</fullName>
    </recommendedName>
</protein>
<evidence type="ECO:0008006" key="3">
    <source>
        <dbReference type="Google" id="ProtNLM"/>
    </source>
</evidence>
<dbReference type="RefSeq" id="WP_179169747.1">
    <property type="nucleotide sequence ID" value="NZ_CP058529.1"/>
</dbReference>
<name>A0A7D5GCF5_9EURY</name>
<dbReference type="EMBL" id="CP058529">
    <property type="protein sequence ID" value="QLG28172.1"/>
    <property type="molecule type" value="Genomic_DNA"/>
</dbReference>
<dbReference type="OrthoDB" id="110514at2157"/>
<keyword evidence="2" id="KW-1185">Reference proteome</keyword>
<sequence>MPDDVSTGADDYAKRMLESLVDGGGDCEDSAIMLASLLTADSFGYGTALFLLPGHMAVDVKGGEDIAGTYYEKHNVRYYYIETTGRGWRVGEIPEEYENESAYIYVL</sequence>
<dbReference type="Gene3D" id="3.10.620.30">
    <property type="match status" value="1"/>
</dbReference>
<gene>
    <name evidence="1" type="ORF">HUG10_11700</name>
</gene>
<dbReference type="KEGG" id="halg:HUG10_11700"/>
<evidence type="ECO:0000313" key="2">
    <source>
        <dbReference type="Proteomes" id="UP000509750"/>
    </source>
</evidence>